<protein>
    <submittedName>
        <fullName evidence="1">Uncharacterized protein</fullName>
    </submittedName>
</protein>
<name>A0A8H4J930_9PEZI</name>
<dbReference type="Proteomes" id="UP000572817">
    <property type="component" value="Unassembled WGS sequence"/>
</dbReference>
<evidence type="ECO:0000313" key="2">
    <source>
        <dbReference type="Proteomes" id="UP000572817"/>
    </source>
</evidence>
<organism evidence="1 2">
    <name type="scientific">Botryosphaeria dothidea</name>
    <dbReference type="NCBI Taxonomy" id="55169"/>
    <lineage>
        <taxon>Eukaryota</taxon>
        <taxon>Fungi</taxon>
        <taxon>Dikarya</taxon>
        <taxon>Ascomycota</taxon>
        <taxon>Pezizomycotina</taxon>
        <taxon>Dothideomycetes</taxon>
        <taxon>Dothideomycetes incertae sedis</taxon>
        <taxon>Botryosphaeriales</taxon>
        <taxon>Botryosphaeriaceae</taxon>
        <taxon>Botryosphaeria</taxon>
    </lineage>
</organism>
<dbReference type="AlphaFoldDB" id="A0A8H4J930"/>
<keyword evidence="2" id="KW-1185">Reference proteome</keyword>
<dbReference type="EMBL" id="WWBZ02000001">
    <property type="protein sequence ID" value="KAF4313972.1"/>
    <property type="molecule type" value="Genomic_DNA"/>
</dbReference>
<evidence type="ECO:0000313" key="1">
    <source>
        <dbReference type="EMBL" id="KAF4313972.1"/>
    </source>
</evidence>
<comment type="caution">
    <text evidence="1">The sequence shown here is derived from an EMBL/GenBank/DDBJ whole genome shotgun (WGS) entry which is preliminary data.</text>
</comment>
<accession>A0A8H4J930</accession>
<sequence length="201" mass="22778">MLRWLTELHSLHINVIKGGSSVDCPPDAEDSPLSEGGGRMCFPLYEHQQQRHCYLIHTTLEPVKPTLCSVRLTHPTRLPTNCASGNAWQNLVSMKHLAVELSSLLNFAKELVDDAGASMPTERRAMLIGRRLSANLKVLKMCMRATCFCELKAGDDDKEAAKAVLEQERRELFDWLSGLLDSTEFRRLKVVSPHCYRDWRT</sequence>
<reference evidence="1" key="1">
    <citation type="submission" date="2020-04" db="EMBL/GenBank/DDBJ databases">
        <title>Genome Assembly and Annotation of Botryosphaeria dothidea sdau 11-99, a Latent Pathogen of Apple Fruit Ring Rot in China.</title>
        <authorList>
            <person name="Yu C."/>
            <person name="Diao Y."/>
            <person name="Lu Q."/>
            <person name="Zhao J."/>
            <person name="Cui S."/>
            <person name="Peng C."/>
            <person name="He B."/>
            <person name="Liu H."/>
        </authorList>
    </citation>
    <scope>NUCLEOTIDE SEQUENCE [LARGE SCALE GENOMIC DNA]</scope>
    <source>
        <strain evidence="1">Sdau11-99</strain>
    </source>
</reference>
<gene>
    <name evidence="1" type="ORF">GTA08_BOTSDO01752</name>
</gene>
<proteinExistence type="predicted"/>